<proteinExistence type="predicted"/>
<protein>
    <submittedName>
        <fullName evidence="1">Uncharacterized protein</fullName>
    </submittedName>
</protein>
<dbReference type="PANTHER" id="PTHR34141:SF1">
    <property type="match status" value="1"/>
</dbReference>
<reference evidence="1" key="1">
    <citation type="submission" date="2021-04" db="EMBL/GenBank/DDBJ databases">
        <authorList>
            <consortium name="Molecular Ecology Group"/>
        </authorList>
    </citation>
    <scope>NUCLEOTIDE SEQUENCE</scope>
</reference>
<comment type="caution">
    <text evidence="1">The sequence shown here is derived from an EMBL/GenBank/DDBJ whole genome shotgun (WGS) entry which is preliminary data.</text>
</comment>
<dbReference type="EMBL" id="CAJHNH020001055">
    <property type="protein sequence ID" value="CAG5121275.1"/>
    <property type="molecule type" value="Genomic_DNA"/>
</dbReference>
<evidence type="ECO:0000313" key="2">
    <source>
        <dbReference type="Proteomes" id="UP000678393"/>
    </source>
</evidence>
<dbReference type="AlphaFoldDB" id="A0A8S3Z008"/>
<name>A0A8S3Z008_9EUPU</name>
<dbReference type="Proteomes" id="UP000678393">
    <property type="component" value="Unassembled WGS sequence"/>
</dbReference>
<accession>A0A8S3Z008</accession>
<evidence type="ECO:0000313" key="1">
    <source>
        <dbReference type="EMBL" id="CAG5121275.1"/>
    </source>
</evidence>
<organism evidence="1 2">
    <name type="scientific">Candidula unifasciata</name>
    <dbReference type="NCBI Taxonomy" id="100452"/>
    <lineage>
        <taxon>Eukaryota</taxon>
        <taxon>Metazoa</taxon>
        <taxon>Spiralia</taxon>
        <taxon>Lophotrochozoa</taxon>
        <taxon>Mollusca</taxon>
        <taxon>Gastropoda</taxon>
        <taxon>Heterobranchia</taxon>
        <taxon>Euthyneura</taxon>
        <taxon>Panpulmonata</taxon>
        <taxon>Eupulmonata</taxon>
        <taxon>Stylommatophora</taxon>
        <taxon>Helicina</taxon>
        <taxon>Helicoidea</taxon>
        <taxon>Geomitridae</taxon>
        <taxon>Candidula</taxon>
    </lineage>
</organism>
<dbReference type="OrthoDB" id="5826989at2759"/>
<keyword evidence="2" id="KW-1185">Reference proteome</keyword>
<sequence length="144" mass="15981">MCFGWLVREFSERLSFNSFNSCDWHPGHLSPEEVCVQILSHSVTSTGFVLQSPLSPLQASKRKGRQRIAGAVHRKVAAAFQARPARAHPSPASYPGPTDPALRAYPFPEITAPICRLPLPTLFYRLEAVHLGDLLPIWVRPVGE</sequence>
<gene>
    <name evidence="1" type="ORF">CUNI_LOCUS6833</name>
</gene>
<dbReference type="PANTHER" id="PTHR34141">
    <property type="match status" value="1"/>
</dbReference>